<dbReference type="Proteomes" id="UP000680866">
    <property type="component" value="Chromosome"/>
</dbReference>
<dbReference type="EMBL" id="AP023359">
    <property type="protein sequence ID" value="BCJ70440.1"/>
    <property type="molecule type" value="Genomic_DNA"/>
</dbReference>
<dbReference type="AlphaFoldDB" id="A0A810NBG6"/>
<keyword evidence="2" id="KW-1185">Reference proteome</keyword>
<dbReference type="RefSeq" id="WP_212820314.1">
    <property type="nucleotide sequence ID" value="NZ_AP023359.1"/>
</dbReference>
<accession>A0A810NBG6</accession>
<evidence type="ECO:0000313" key="2">
    <source>
        <dbReference type="Proteomes" id="UP000680866"/>
    </source>
</evidence>
<evidence type="ECO:0000313" key="1">
    <source>
        <dbReference type="EMBL" id="BCJ70440.1"/>
    </source>
</evidence>
<reference evidence="1" key="1">
    <citation type="submission" date="2020-08" db="EMBL/GenBank/DDBJ databases">
        <title>Whole genome shotgun sequence of Polymorphospora rubra NBRC 101157.</title>
        <authorList>
            <person name="Komaki H."/>
            <person name="Tamura T."/>
        </authorList>
    </citation>
    <scope>NUCLEOTIDE SEQUENCE</scope>
    <source>
        <strain evidence="1">NBRC 101157</strain>
    </source>
</reference>
<name>A0A810NBG6_9ACTN</name>
<proteinExistence type="predicted"/>
<sequence>MSAVPVHAVLGEEPVEFASAGELAALMARLPADTPVIVSHAVRADPDLADGDDEERVTAAASAVTLPQMVRVAGEVEQRPVPTVELGAFYVVRDRSVPAVTVPVSPYEQAVEAISAGNDEALFAALRELLEFVAGCLDGQTDASLYEQLAGDSDLVSQAEMDAVLLRHAAQRLAALRVRIDAYLAG</sequence>
<gene>
    <name evidence="1" type="ORF">Prubr_74610</name>
</gene>
<protein>
    <submittedName>
        <fullName evidence="1">Uncharacterized protein</fullName>
    </submittedName>
</protein>
<organism evidence="1 2">
    <name type="scientific">Polymorphospora rubra</name>
    <dbReference type="NCBI Taxonomy" id="338584"/>
    <lineage>
        <taxon>Bacteria</taxon>
        <taxon>Bacillati</taxon>
        <taxon>Actinomycetota</taxon>
        <taxon>Actinomycetes</taxon>
        <taxon>Micromonosporales</taxon>
        <taxon>Micromonosporaceae</taxon>
        <taxon>Polymorphospora</taxon>
    </lineage>
</organism>
<dbReference type="KEGG" id="pry:Prubr_74610"/>